<evidence type="ECO:0000256" key="5">
    <source>
        <dbReference type="SAM" id="MobiDB-lite"/>
    </source>
</evidence>
<evidence type="ECO:0000313" key="9">
    <source>
        <dbReference type="Proteomes" id="UP000593566"/>
    </source>
</evidence>
<comment type="caution">
    <text evidence="8">The sequence shown here is derived from an EMBL/GenBank/DDBJ whole genome shotgun (WGS) entry which is preliminary data.</text>
</comment>
<feature type="compositionally biased region" description="Basic residues" evidence="5">
    <location>
        <begin position="305"/>
        <end position="325"/>
    </location>
</feature>
<keyword evidence="4 6" id="KW-0472">Membrane</keyword>
<keyword evidence="9" id="KW-1185">Reference proteome</keyword>
<feature type="compositionally biased region" description="Acidic residues" evidence="5">
    <location>
        <begin position="330"/>
        <end position="357"/>
    </location>
</feature>
<dbReference type="InterPro" id="IPR006694">
    <property type="entry name" value="Fatty_acid_hydroxylase"/>
</dbReference>
<sequence>MQAVLSIPALSFLVIPAFSSYGTTLNLLFFTLTWAILVKTNNPLHVEILGTFGIRLLFYILPSLGFLFLDSATPALAVGIKEHGDIALPMSEENGGKRGRWWKVALISIGNVLLGIAIQTGIELLFTQVLHLQSVLKLSTGLPMPWGIAKDLFLGLLLREVMTYVFHRYGLHSEQSPLTGMHTSWQHTVPTPFSLVAHYDHPIAYLIHVFLPTYLPAVTFRFHLLTYLLYLAIVSLEESLAYSGYNMLPSAFVLGGIARRQEKHLMGGGNGNYGCFGLVDFAMGTSIGEDLVDDVIDEAEEKQVAKKTKGKVKKTGKKVLKKAPKKKSDNEEEEEEEGERGAAGEEEDEDEDEEEEAPDTKSKGSRLNESGKRRAETHEDDANGQSPEGKNETPPKRLSRTRRGEKMNGEEDAEAGGQDEEIKAEQEKPRPRAKGVMKKSSQKSNAGSRPRRRNEEDDES</sequence>
<evidence type="ECO:0000256" key="6">
    <source>
        <dbReference type="SAM" id="Phobius"/>
    </source>
</evidence>
<feature type="transmembrane region" description="Helical" evidence="6">
    <location>
        <begin position="56"/>
        <end position="80"/>
    </location>
</feature>
<dbReference type="RefSeq" id="XP_037147236.1">
    <property type="nucleotide sequence ID" value="XM_037297526.1"/>
</dbReference>
<dbReference type="GO" id="GO:0008610">
    <property type="term" value="P:lipid biosynthetic process"/>
    <property type="evidence" value="ECO:0007669"/>
    <property type="project" value="InterPro"/>
</dbReference>
<dbReference type="EMBL" id="JACCJB010000025">
    <property type="protein sequence ID" value="KAF6217801.1"/>
    <property type="molecule type" value="Genomic_DNA"/>
</dbReference>
<dbReference type="GO" id="GO:0016020">
    <property type="term" value="C:membrane"/>
    <property type="evidence" value="ECO:0007669"/>
    <property type="project" value="UniProtKB-SubCell"/>
</dbReference>
<feature type="transmembrane region" description="Helical" evidence="6">
    <location>
        <begin position="12"/>
        <end position="36"/>
    </location>
</feature>
<evidence type="ECO:0000256" key="4">
    <source>
        <dbReference type="ARBA" id="ARBA00023136"/>
    </source>
</evidence>
<gene>
    <name evidence="8" type="ORF">HO133_006628</name>
</gene>
<accession>A0A8H6C6Y1</accession>
<feature type="domain" description="Fatty acid hydroxylase" evidence="7">
    <location>
        <begin position="153"/>
        <end position="285"/>
    </location>
</feature>
<proteinExistence type="predicted"/>
<feature type="compositionally biased region" description="Basic and acidic residues" evidence="5">
    <location>
        <begin position="369"/>
        <end position="381"/>
    </location>
</feature>
<comment type="subcellular location">
    <subcellularLocation>
        <location evidence="1">Membrane</location>
    </subcellularLocation>
</comment>
<organism evidence="8 9">
    <name type="scientific">Letharia lupina</name>
    <dbReference type="NCBI Taxonomy" id="560253"/>
    <lineage>
        <taxon>Eukaryota</taxon>
        <taxon>Fungi</taxon>
        <taxon>Dikarya</taxon>
        <taxon>Ascomycota</taxon>
        <taxon>Pezizomycotina</taxon>
        <taxon>Lecanoromycetes</taxon>
        <taxon>OSLEUM clade</taxon>
        <taxon>Lecanoromycetidae</taxon>
        <taxon>Lecanorales</taxon>
        <taxon>Lecanorineae</taxon>
        <taxon>Parmeliaceae</taxon>
        <taxon>Letharia</taxon>
    </lineage>
</organism>
<reference evidence="8 9" key="1">
    <citation type="journal article" date="2020" name="Genomics">
        <title>Complete, high-quality genomes from long-read metagenomic sequencing of two wolf lichen thalli reveals enigmatic genome architecture.</title>
        <authorList>
            <person name="McKenzie S.K."/>
            <person name="Walston R.F."/>
            <person name="Allen J.L."/>
        </authorList>
    </citation>
    <scope>NUCLEOTIDE SEQUENCE [LARGE SCALE GENOMIC DNA]</scope>
    <source>
        <strain evidence="8">WasteWater1</strain>
    </source>
</reference>
<protein>
    <recommendedName>
        <fullName evidence="7">Fatty acid hydroxylase domain-containing protein</fullName>
    </recommendedName>
</protein>
<evidence type="ECO:0000256" key="2">
    <source>
        <dbReference type="ARBA" id="ARBA00022692"/>
    </source>
</evidence>
<keyword evidence="3 6" id="KW-1133">Transmembrane helix</keyword>
<keyword evidence="2 6" id="KW-0812">Transmembrane</keyword>
<dbReference type="GO" id="GO:0005506">
    <property type="term" value="F:iron ion binding"/>
    <property type="evidence" value="ECO:0007669"/>
    <property type="project" value="InterPro"/>
</dbReference>
<evidence type="ECO:0000259" key="7">
    <source>
        <dbReference type="Pfam" id="PF04116"/>
    </source>
</evidence>
<feature type="compositionally biased region" description="Basic residues" evidence="5">
    <location>
        <begin position="431"/>
        <end position="441"/>
    </location>
</feature>
<dbReference type="GeneID" id="59335029"/>
<dbReference type="PANTHER" id="PTHR11863">
    <property type="entry name" value="STEROL DESATURASE"/>
    <property type="match status" value="1"/>
</dbReference>
<feature type="region of interest" description="Disordered" evidence="5">
    <location>
        <begin position="304"/>
        <end position="460"/>
    </location>
</feature>
<feature type="compositionally biased region" description="Basic and acidic residues" evidence="5">
    <location>
        <begin position="420"/>
        <end position="430"/>
    </location>
</feature>
<evidence type="ECO:0000313" key="8">
    <source>
        <dbReference type="EMBL" id="KAF6217801.1"/>
    </source>
</evidence>
<dbReference type="Proteomes" id="UP000593566">
    <property type="component" value="Unassembled WGS sequence"/>
</dbReference>
<dbReference type="Pfam" id="PF04116">
    <property type="entry name" value="FA_hydroxylase"/>
    <property type="match status" value="1"/>
</dbReference>
<evidence type="ECO:0000256" key="3">
    <source>
        <dbReference type="ARBA" id="ARBA00022989"/>
    </source>
</evidence>
<feature type="transmembrane region" description="Helical" evidence="6">
    <location>
        <begin position="101"/>
        <end position="126"/>
    </location>
</feature>
<evidence type="ECO:0000256" key="1">
    <source>
        <dbReference type="ARBA" id="ARBA00004370"/>
    </source>
</evidence>
<dbReference type="AlphaFoldDB" id="A0A8H6C6Y1"/>
<name>A0A8H6C6Y1_9LECA</name>
<dbReference type="GO" id="GO:0016491">
    <property type="term" value="F:oxidoreductase activity"/>
    <property type="evidence" value="ECO:0007669"/>
    <property type="project" value="InterPro"/>
</dbReference>
<feature type="compositionally biased region" description="Acidic residues" evidence="5">
    <location>
        <begin position="410"/>
        <end position="419"/>
    </location>
</feature>
<dbReference type="InterPro" id="IPR050307">
    <property type="entry name" value="Sterol_Desaturase_Related"/>
</dbReference>